<proteinExistence type="predicted"/>
<gene>
    <name evidence="1" type="ORF">S01H1_71166</name>
</gene>
<accession>X0XRL4</accession>
<reference evidence="1" key="1">
    <citation type="journal article" date="2014" name="Front. Microbiol.">
        <title>High frequency of phylogenetically diverse reductive dehalogenase-homologous genes in deep subseafloor sedimentary metagenomes.</title>
        <authorList>
            <person name="Kawai M."/>
            <person name="Futagami T."/>
            <person name="Toyoda A."/>
            <person name="Takaki Y."/>
            <person name="Nishi S."/>
            <person name="Hori S."/>
            <person name="Arai W."/>
            <person name="Tsubouchi T."/>
            <person name="Morono Y."/>
            <person name="Uchiyama I."/>
            <person name="Ito T."/>
            <person name="Fujiyama A."/>
            <person name="Inagaki F."/>
            <person name="Takami H."/>
        </authorList>
    </citation>
    <scope>NUCLEOTIDE SEQUENCE</scope>
    <source>
        <strain evidence="1">Expedition CK06-06</strain>
    </source>
</reference>
<comment type="caution">
    <text evidence="1">The sequence shown here is derived from an EMBL/GenBank/DDBJ whole genome shotgun (WGS) entry which is preliminary data.</text>
</comment>
<evidence type="ECO:0000313" key="1">
    <source>
        <dbReference type="EMBL" id="GAG39303.1"/>
    </source>
</evidence>
<feature type="non-terminal residue" evidence="1">
    <location>
        <position position="44"/>
    </location>
</feature>
<dbReference type="EMBL" id="BARS01047374">
    <property type="protein sequence ID" value="GAG39303.1"/>
    <property type="molecule type" value="Genomic_DNA"/>
</dbReference>
<dbReference type="AlphaFoldDB" id="X0XRL4"/>
<protein>
    <submittedName>
        <fullName evidence="1">Uncharacterized protein</fullName>
    </submittedName>
</protein>
<sequence length="44" mass="4750">MVVTAIGWVSANWKMMLTVSTVAAGGGTFLHTQVERIEALEESQ</sequence>
<name>X0XRL4_9ZZZZ</name>
<organism evidence="1">
    <name type="scientific">marine sediment metagenome</name>
    <dbReference type="NCBI Taxonomy" id="412755"/>
    <lineage>
        <taxon>unclassified sequences</taxon>
        <taxon>metagenomes</taxon>
        <taxon>ecological metagenomes</taxon>
    </lineage>
</organism>